<keyword evidence="2 4" id="KW-0808">Transferase</keyword>
<evidence type="ECO:0000313" key="5">
    <source>
        <dbReference type="EMBL" id="VXC73646.1"/>
    </source>
</evidence>
<organism evidence="4 6">
    <name type="scientific">Sphingobacterium multivorum</name>
    <dbReference type="NCBI Taxonomy" id="28454"/>
    <lineage>
        <taxon>Bacteria</taxon>
        <taxon>Pseudomonadati</taxon>
        <taxon>Bacteroidota</taxon>
        <taxon>Sphingobacteriia</taxon>
        <taxon>Sphingobacteriales</taxon>
        <taxon>Sphingobacteriaceae</taxon>
        <taxon>Sphingobacterium</taxon>
    </lineage>
</organism>
<name>A0A2X2LFD9_SPHMU</name>
<protein>
    <submittedName>
        <fullName evidence="4">O-methyltransferase MSMEG_5073</fullName>
        <ecNumber evidence="4">2.1.1.-</ecNumber>
    </submittedName>
</protein>
<dbReference type="GO" id="GO:0032259">
    <property type="term" value="P:methylation"/>
    <property type="evidence" value="ECO:0007669"/>
    <property type="project" value="UniProtKB-KW"/>
</dbReference>
<evidence type="ECO:0000256" key="2">
    <source>
        <dbReference type="ARBA" id="ARBA00022679"/>
    </source>
</evidence>
<reference evidence="4 6" key="1">
    <citation type="submission" date="2018-06" db="EMBL/GenBank/DDBJ databases">
        <authorList>
            <consortium name="Pathogen Informatics"/>
            <person name="Doyle S."/>
        </authorList>
    </citation>
    <scope>NUCLEOTIDE SEQUENCE [LARGE SCALE GENOMIC DNA]</scope>
    <source>
        <strain evidence="4 6">NCTC11343</strain>
    </source>
</reference>
<dbReference type="CDD" id="cd02440">
    <property type="entry name" value="AdoMet_MTases"/>
    <property type="match status" value="1"/>
</dbReference>
<dbReference type="PANTHER" id="PTHR10509">
    <property type="entry name" value="O-METHYLTRANSFERASE-RELATED"/>
    <property type="match status" value="1"/>
</dbReference>
<evidence type="ECO:0000313" key="7">
    <source>
        <dbReference type="Proteomes" id="UP000432350"/>
    </source>
</evidence>
<dbReference type="EMBL" id="UAUU01000009">
    <property type="protein sequence ID" value="SPZ88020.1"/>
    <property type="molecule type" value="Genomic_DNA"/>
</dbReference>
<keyword evidence="1 4" id="KW-0489">Methyltransferase</keyword>
<reference evidence="5 7" key="2">
    <citation type="submission" date="2019-10" db="EMBL/GenBank/DDBJ databases">
        <authorList>
            <person name="Karimi E."/>
        </authorList>
    </citation>
    <scope>NUCLEOTIDE SEQUENCE [LARGE SCALE GENOMIC DNA]</scope>
    <source>
        <strain evidence="5">Sphingobacterium sp. 8BC</strain>
    </source>
</reference>
<dbReference type="PANTHER" id="PTHR10509:SF14">
    <property type="entry name" value="CAFFEOYL-COA O-METHYLTRANSFERASE 3-RELATED"/>
    <property type="match status" value="1"/>
</dbReference>
<accession>A0A2X2LFD9</accession>
<dbReference type="SUPFAM" id="SSF53335">
    <property type="entry name" value="S-adenosyl-L-methionine-dependent methyltransferases"/>
    <property type="match status" value="1"/>
</dbReference>
<accession>A0A654B0P4</accession>
<dbReference type="EC" id="2.1.1.-" evidence="4"/>
<keyword evidence="3" id="KW-0949">S-adenosyl-L-methionine</keyword>
<dbReference type="GO" id="GO:0008757">
    <property type="term" value="F:S-adenosylmethionine-dependent methyltransferase activity"/>
    <property type="evidence" value="ECO:0007669"/>
    <property type="project" value="TreeGrafter"/>
</dbReference>
<dbReference type="InterPro" id="IPR050362">
    <property type="entry name" value="Cation-dep_OMT"/>
</dbReference>
<evidence type="ECO:0000256" key="3">
    <source>
        <dbReference type="ARBA" id="ARBA00022691"/>
    </source>
</evidence>
<dbReference type="AlphaFoldDB" id="A0A2X2LFD9"/>
<sequence>MFFGTFVVMEIVADDLESYLEHTTDEENSLLKRVNRETYLKETMPHMLSGHYQGRVLSLLSKVVAPKRILEIGTFTGYATLCLAEGLQEDGILHTIDINAEQQERVQGYFDESAFADKINYHIGDAAVILPTLDETFDLVFIDADKKRNLYYFETIINQVPSGGLILIDNVLWKGKVLDSKPDNQTKQIIDLNARLAQDKRVEKVILPIRDGLFALRKK</sequence>
<dbReference type="GO" id="GO:0008171">
    <property type="term" value="F:O-methyltransferase activity"/>
    <property type="evidence" value="ECO:0007669"/>
    <property type="project" value="InterPro"/>
</dbReference>
<dbReference type="Proteomes" id="UP000432350">
    <property type="component" value="Unassembled WGS sequence"/>
</dbReference>
<dbReference type="InterPro" id="IPR002935">
    <property type="entry name" value="SAM_O-MeTrfase"/>
</dbReference>
<gene>
    <name evidence="4" type="ORF">NCTC11343_03249</name>
    <name evidence="5" type="ORF">SPHINGO8BC_150727</name>
</gene>
<dbReference type="InterPro" id="IPR029063">
    <property type="entry name" value="SAM-dependent_MTases_sf"/>
</dbReference>
<evidence type="ECO:0000313" key="4">
    <source>
        <dbReference type="EMBL" id="SPZ88020.1"/>
    </source>
</evidence>
<evidence type="ECO:0000313" key="6">
    <source>
        <dbReference type="Proteomes" id="UP000251241"/>
    </source>
</evidence>
<proteinExistence type="predicted"/>
<dbReference type="Proteomes" id="UP000251241">
    <property type="component" value="Unassembled WGS sequence"/>
</dbReference>
<dbReference type="Gene3D" id="3.40.50.150">
    <property type="entry name" value="Vaccinia Virus protein VP39"/>
    <property type="match status" value="1"/>
</dbReference>
<dbReference type="PROSITE" id="PS51682">
    <property type="entry name" value="SAM_OMT_I"/>
    <property type="match status" value="1"/>
</dbReference>
<evidence type="ECO:0000256" key="1">
    <source>
        <dbReference type="ARBA" id="ARBA00022603"/>
    </source>
</evidence>
<dbReference type="Pfam" id="PF01596">
    <property type="entry name" value="Methyltransf_3"/>
    <property type="match status" value="1"/>
</dbReference>
<dbReference type="EMBL" id="CABWMV010000007">
    <property type="protein sequence ID" value="VXC73646.1"/>
    <property type="molecule type" value="Genomic_DNA"/>
</dbReference>